<feature type="transmembrane region" description="Helical" evidence="6">
    <location>
        <begin position="155"/>
        <end position="173"/>
    </location>
</feature>
<evidence type="ECO:0000256" key="1">
    <source>
        <dbReference type="ARBA" id="ARBA00004651"/>
    </source>
</evidence>
<comment type="subcellular location">
    <subcellularLocation>
        <location evidence="1">Cell membrane</location>
        <topology evidence="1">Multi-pass membrane protein</topology>
    </subcellularLocation>
</comment>
<sequence>MENMIREGLSFALPLFIMAIGGIYSEKSGVTNLALEGLQGFGAFGGALVAVAITQKLGAEASGQAYYLAIVVAILFGMLFSLIHALLCIRFQANQVISGVVINILALAATSFLTKQINKTIFHIPSDKFVLTVSDKINLPLLSEIPIIGAAFKGMYPFELIIVLLALLAWYVLYKTRFGLHLRACGENPHAVDAAGVSVSQVRLIAVLVSGALAGLAGISFAYSISANFSAALYSGYGYLAIAAMIFGNWQIVPTLGACLLFGFARSGGYEVVQALKLPSTYSDIIMTLPYVLTLLLLVFFSKKNQAPSALGEVYDKGKR</sequence>
<dbReference type="Proteomes" id="UP000095256">
    <property type="component" value="Unassembled WGS sequence"/>
</dbReference>
<evidence type="ECO:0000256" key="2">
    <source>
        <dbReference type="ARBA" id="ARBA00022475"/>
    </source>
</evidence>
<comment type="caution">
    <text evidence="7">The sequence shown here is derived from an EMBL/GenBank/DDBJ whole genome shotgun (WGS) entry which is preliminary data.</text>
</comment>
<evidence type="ECO:0000313" key="8">
    <source>
        <dbReference type="Proteomes" id="UP000095256"/>
    </source>
</evidence>
<keyword evidence="4 6" id="KW-1133">Transmembrane helix</keyword>
<evidence type="ECO:0000256" key="6">
    <source>
        <dbReference type="SAM" id="Phobius"/>
    </source>
</evidence>
<protein>
    <submittedName>
        <fullName evidence="7">ABC transporter permease</fullName>
    </submittedName>
</protein>
<dbReference type="OrthoDB" id="9792579at2"/>
<organism evidence="7 8">
    <name type="scientific">Enterococcus rivorum</name>
    <dbReference type="NCBI Taxonomy" id="762845"/>
    <lineage>
        <taxon>Bacteria</taxon>
        <taxon>Bacillati</taxon>
        <taxon>Bacillota</taxon>
        <taxon>Bacilli</taxon>
        <taxon>Lactobacillales</taxon>
        <taxon>Enterococcaceae</taxon>
        <taxon>Enterococcus</taxon>
    </lineage>
</organism>
<feature type="transmembrane region" description="Helical" evidence="6">
    <location>
        <begin position="65"/>
        <end position="87"/>
    </location>
</feature>
<dbReference type="PANTHER" id="PTHR43370:SF1">
    <property type="entry name" value="GUANOSINE ABC TRANSPORTER PERMEASE PROTEIN NUPQ"/>
    <property type="match status" value="1"/>
</dbReference>
<dbReference type="CDD" id="cd06580">
    <property type="entry name" value="TM_PBP1_transp_TpRbsC_like"/>
    <property type="match status" value="1"/>
</dbReference>
<evidence type="ECO:0000256" key="4">
    <source>
        <dbReference type="ARBA" id="ARBA00022989"/>
    </source>
</evidence>
<dbReference type="AlphaFoldDB" id="A0A1E5KVW5"/>
<dbReference type="InterPro" id="IPR001851">
    <property type="entry name" value="ABC_transp_permease"/>
</dbReference>
<feature type="transmembrane region" description="Helical" evidence="6">
    <location>
        <begin position="93"/>
        <end position="113"/>
    </location>
</feature>
<feature type="transmembrane region" description="Helical" evidence="6">
    <location>
        <begin position="204"/>
        <end position="225"/>
    </location>
</feature>
<keyword evidence="5 6" id="KW-0472">Membrane</keyword>
<gene>
    <name evidence="7" type="ORF">BCR26_15480</name>
</gene>
<dbReference type="PANTHER" id="PTHR43370">
    <property type="entry name" value="SUGAR ABC TRANSPORTER INTEGRAL MEMBRANE PROTEIN-RELATED"/>
    <property type="match status" value="1"/>
</dbReference>
<evidence type="ECO:0000256" key="3">
    <source>
        <dbReference type="ARBA" id="ARBA00022692"/>
    </source>
</evidence>
<dbReference type="GO" id="GO:0005886">
    <property type="term" value="C:plasma membrane"/>
    <property type="evidence" value="ECO:0007669"/>
    <property type="project" value="UniProtKB-SubCell"/>
</dbReference>
<feature type="transmembrane region" description="Helical" evidence="6">
    <location>
        <begin position="35"/>
        <end position="53"/>
    </location>
</feature>
<dbReference type="Pfam" id="PF02653">
    <property type="entry name" value="BPD_transp_2"/>
    <property type="match status" value="1"/>
</dbReference>
<dbReference type="EMBL" id="MIEK01000035">
    <property type="protein sequence ID" value="OEH81769.1"/>
    <property type="molecule type" value="Genomic_DNA"/>
</dbReference>
<keyword evidence="8" id="KW-1185">Reference proteome</keyword>
<proteinExistence type="predicted"/>
<evidence type="ECO:0000256" key="5">
    <source>
        <dbReference type="ARBA" id="ARBA00023136"/>
    </source>
</evidence>
<feature type="transmembrane region" description="Helical" evidence="6">
    <location>
        <begin position="237"/>
        <end position="265"/>
    </location>
</feature>
<dbReference type="GO" id="GO:0022857">
    <property type="term" value="F:transmembrane transporter activity"/>
    <property type="evidence" value="ECO:0007669"/>
    <property type="project" value="InterPro"/>
</dbReference>
<keyword evidence="3 6" id="KW-0812">Transmembrane</keyword>
<keyword evidence="2" id="KW-1003">Cell membrane</keyword>
<name>A0A1E5KVW5_9ENTE</name>
<accession>A0A1E5KVW5</accession>
<dbReference type="RefSeq" id="WP_069699273.1">
    <property type="nucleotide sequence ID" value="NZ_JAGGMA010000042.1"/>
</dbReference>
<evidence type="ECO:0000313" key="7">
    <source>
        <dbReference type="EMBL" id="OEH81769.1"/>
    </source>
</evidence>
<dbReference type="STRING" id="762845.BCR26_15480"/>
<reference evidence="7 8" key="1">
    <citation type="submission" date="2016-09" db="EMBL/GenBank/DDBJ databases">
        <authorList>
            <person name="Capua I."/>
            <person name="De Benedictis P."/>
            <person name="Joannis T."/>
            <person name="Lombin L.H."/>
            <person name="Cattoli G."/>
        </authorList>
    </citation>
    <scope>NUCLEOTIDE SEQUENCE [LARGE SCALE GENOMIC DNA]</scope>
    <source>
        <strain evidence="7 8">LMG 25899</strain>
    </source>
</reference>
<feature type="transmembrane region" description="Helical" evidence="6">
    <location>
        <begin position="285"/>
        <end position="301"/>
    </location>
</feature>